<proteinExistence type="predicted"/>
<feature type="compositionally biased region" description="Polar residues" evidence="3">
    <location>
        <begin position="187"/>
        <end position="204"/>
    </location>
</feature>
<dbReference type="PANTHER" id="PTHR11603">
    <property type="entry name" value="AAA FAMILY ATPASE"/>
    <property type="match status" value="1"/>
</dbReference>
<feature type="domain" description="ChlI/MoxR AAA lid" evidence="4">
    <location>
        <begin position="363"/>
        <end position="427"/>
    </location>
</feature>
<evidence type="ECO:0000256" key="2">
    <source>
        <dbReference type="ARBA" id="ARBA00023444"/>
    </source>
</evidence>
<dbReference type="EMBL" id="JAEPRD010000019">
    <property type="protein sequence ID" value="KAG2208478.1"/>
    <property type="molecule type" value="Genomic_DNA"/>
</dbReference>
<reference evidence="5" key="1">
    <citation type="submission" date="2020-12" db="EMBL/GenBank/DDBJ databases">
        <title>Metabolic potential, ecology and presence of endohyphal bacteria is reflected in genomic diversity of Mucoromycotina.</title>
        <authorList>
            <person name="Muszewska A."/>
            <person name="Okrasinska A."/>
            <person name="Steczkiewicz K."/>
            <person name="Drgas O."/>
            <person name="Orlowska M."/>
            <person name="Perlinska-Lenart U."/>
            <person name="Aleksandrzak-Piekarczyk T."/>
            <person name="Szatraj K."/>
            <person name="Zielenkiewicz U."/>
            <person name="Pilsyk S."/>
            <person name="Malc E."/>
            <person name="Mieczkowski P."/>
            <person name="Kruszewska J.S."/>
            <person name="Biernat P."/>
            <person name="Pawlowska J."/>
        </authorList>
    </citation>
    <scope>NUCLEOTIDE SEQUENCE</scope>
    <source>
        <strain evidence="5">WA0000017839</strain>
    </source>
</reference>
<evidence type="ECO:0000256" key="1">
    <source>
        <dbReference type="ARBA" id="ARBA00012825"/>
    </source>
</evidence>
<keyword evidence="6" id="KW-1185">Reference proteome</keyword>
<gene>
    <name evidence="5" type="ORF">INT47_010174</name>
</gene>
<dbReference type="InterPro" id="IPR052041">
    <property type="entry name" value="Nucleic_acid_metab_PIN/TRAM"/>
</dbReference>
<feature type="region of interest" description="Disordered" evidence="3">
    <location>
        <begin position="117"/>
        <end position="162"/>
    </location>
</feature>
<dbReference type="InterPro" id="IPR041628">
    <property type="entry name" value="ChlI/MoxR_AAA_lid"/>
</dbReference>
<dbReference type="GO" id="GO:0016851">
    <property type="term" value="F:magnesium chelatase activity"/>
    <property type="evidence" value="ECO:0007669"/>
    <property type="project" value="UniProtKB-EC"/>
</dbReference>
<protein>
    <recommendedName>
        <fullName evidence="1">magnesium chelatase</fullName>
        <ecNumber evidence="1">6.6.1.1</ecNumber>
    </recommendedName>
</protein>
<evidence type="ECO:0000313" key="6">
    <source>
        <dbReference type="Proteomes" id="UP000603453"/>
    </source>
</evidence>
<organism evidence="5 6">
    <name type="scientific">Mucor saturninus</name>
    <dbReference type="NCBI Taxonomy" id="64648"/>
    <lineage>
        <taxon>Eukaryota</taxon>
        <taxon>Fungi</taxon>
        <taxon>Fungi incertae sedis</taxon>
        <taxon>Mucoromycota</taxon>
        <taxon>Mucoromycotina</taxon>
        <taxon>Mucoromycetes</taxon>
        <taxon>Mucorales</taxon>
        <taxon>Mucorineae</taxon>
        <taxon>Mucoraceae</taxon>
        <taxon>Mucor</taxon>
    </lineage>
</organism>
<dbReference type="OrthoDB" id="5582146at2759"/>
<comment type="caution">
    <text evidence="5">The sequence shown here is derived from an EMBL/GenBank/DDBJ whole genome shotgun (WGS) entry which is preliminary data.</text>
</comment>
<dbReference type="Pfam" id="PF17863">
    <property type="entry name" value="AAA_lid_2"/>
    <property type="match status" value="1"/>
</dbReference>
<evidence type="ECO:0000256" key="3">
    <source>
        <dbReference type="SAM" id="MobiDB-lite"/>
    </source>
</evidence>
<name>A0A8H7V9L6_9FUNG</name>
<dbReference type="Gene3D" id="1.10.8.80">
    <property type="entry name" value="Magnesium chelatase subunit I, C-Terminal domain"/>
    <property type="match status" value="1"/>
</dbReference>
<dbReference type="EC" id="6.6.1.1" evidence="1"/>
<comment type="pathway">
    <text evidence="2">Porphyrin-containing compound metabolism.</text>
</comment>
<feature type="region of interest" description="Disordered" evidence="3">
    <location>
        <begin position="187"/>
        <end position="222"/>
    </location>
</feature>
<dbReference type="AlphaFoldDB" id="A0A8H7V9L6"/>
<accession>A0A8H7V9L6</accession>
<dbReference type="Proteomes" id="UP000603453">
    <property type="component" value="Unassembled WGS sequence"/>
</dbReference>
<sequence length="450" mass="51285">MSQDSKEWIKTRMAVLKKQAGFAFNQDLFISILLCLISGRDKHLILTAPPDRLAEVTQMASQVSRCLFGFTTAKMTCHEHQTRSDLVDTLFSAREDSENSIDRLNATSGPLKNKTHEAAMHSHKASRSIQTLDSRTSERSQVSNNQVTGSRNTSIKFPLLPDEDHMTPISPVDFNLKKRDRPPFIISRTNASTPMYNNSTTQKEFNGHKREKSRWSEHEDMKRSYNNTVASTRIAQTLIMQGLDSANESIQALLLELIVTKELRISNVRYNVPKPCFLAISVLPQGYNRLCISSQLMDRFFVSYNFEEDMFLHPISQPSRQLNPRRVSLIKYEEIRGLAERATKVHVNIDITRYIRDIVVGIRTHPRVKGGLTARCSQDLVIVTKSLATLFERDYLTPDLVAIAAEKVFSHRLHVLAINERDDQMEKEDMDANLPSDIVAEILRIVYVPV</sequence>
<dbReference type="PANTHER" id="PTHR11603:SF132">
    <property type="entry name" value="C2H2-TYPE DOMAIN-CONTAINING PROTEIN"/>
    <property type="match status" value="1"/>
</dbReference>
<evidence type="ECO:0000259" key="4">
    <source>
        <dbReference type="Pfam" id="PF17863"/>
    </source>
</evidence>
<feature type="compositionally biased region" description="Basic and acidic residues" evidence="3">
    <location>
        <begin position="205"/>
        <end position="222"/>
    </location>
</feature>
<feature type="compositionally biased region" description="Polar residues" evidence="3">
    <location>
        <begin position="127"/>
        <end position="155"/>
    </location>
</feature>
<evidence type="ECO:0000313" key="5">
    <source>
        <dbReference type="EMBL" id="KAG2208478.1"/>
    </source>
</evidence>